<name>A0ABX5SNR3_9LACO</name>
<reference evidence="2 3" key="1">
    <citation type="submission" date="2019-03" db="EMBL/GenBank/DDBJ databases">
        <title>Complete Genome Sequence of Leuconostoc kimchii strain NKJ218 Isolated from Homemade Kimchi.</title>
        <authorList>
            <person name="Jung J.Y."/>
            <person name="Jin H.M."/>
            <person name="Jung J.-W."/>
            <person name="Lee S.-Y."/>
            <person name="Ryu B.-G."/>
            <person name="Han S.-S."/>
            <person name="Kang H.K."/>
            <person name="Choi H.W."/>
            <person name="Chung E.J."/>
            <person name="Choi K.-M."/>
        </authorList>
    </citation>
    <scope>NUCLEOTIDE SEQUENCE [LARGE SCALE GENOMIC DNA]</scope>
    <source>
        <strain evidence="2 3">NKJ218</strain>
    </source>
</reference>
<dbReference type="PROSITE" id="PS51186">
    <property type="entry name" value="GNAT"/>
    <property type="match status" value="1"/>
</dbReference>
<dbReference type="Pfam" id="PF13302">
    <property type="entry name" value="Acetyltransf_3"/>
    <property type="match status" value="1"/>
</dbReference>
<proteinExistence type="predicted"/>
<dbReference type="Proteomes" id="UP000295756">
    <property type="component" value="Chromosome"/>
</dbReference>
<sequence>MSLKSQLAGFTTIETDRLLLRPVVQSDTSDIFEYLHDVETVQFITVSQAKSIDDVIKNSIQGFFMVDPIGKWAIVFEGKMIGTIDMRLNESDYSAEIGYVLNKHYWGRGMMPEAAKAVLKIAFEELHLVRVMAVHDVRNPKSGQVMLKIGMIKEGVALKFKIIKNEAIDMAIYAITDDMYEKNTAY</sequence>
<feature type="domain" description="N-acetyltransferase" evidence="1">
    <location>
        <begin position="18"/>
        <end position="175"/>
    </location>
</feature>
<evidence type="ECO:0000259" key="1">
    <source>
        <dbReference type="PROSITE" id="PS51186"/>
    </source>
</evidence>
<dbReference type="InterPro" id="IPR000182">
    <property type="entry name" value="GNAT_dom"/>
</dbReference>
<dbReference type="RefSeq" id="WP_013103965.1">
    <property type="nucleotide sequence ID" value="NZ_CP037939.1"/>
</dbReference>
<evidence type="ECO:0000313" key="2">
    <source>
        <dbReference type="EMBL" id="QBR47770.1"/>
    </source>
</evidence>
<dbReference type="SUPFAM" id="SSF55729">
    <property type="entry name" value="Acyl-CoA N-acyltransferases (Nat)"/>
    <property type="match status" value="1"/>
</dbReference>
<dbReference type="InterPro" id="IPR051531">
    <property type="entry name" value="N-acetyltransferase"/>
</dbReference>
<accession>A0ABX5SNR3</accession>
<dbReference type="PANTHER" id="PTHR43792">
    <property type="entry name" value="GNAT FAMILY, PUTATIVE (AFU_ORTHOLOGUE AFUA_3G00765)-RELATED-RELATED"/>
    <property type="match status" value="1"/>
</dbReference>
<evidence type="ECO:0000313" key="3">
    <source>
        <dbReference type="Proteomes" id="UP000295756"/>
    </source>
</evidence>
<dbReference type="Gene3D" id="3.40.630.30">
    <property type="match status" value="1"/>
</dbReference>
<protein>
    <submittedName>
        <fullName evidence="2">N-acetyltransferase</fullName>
    </submittedName>
</protein>
<dbReference type="InterPro" id="IPR016181">
    <property type="entry name" value="Acyl_CoA_acyltransferase"/>
</dbReference>
<keyword evidence="3" id="KW-1185">Reference proteome</keyword>
<gene>
    <name evidence="2" type="ORF">EW139_06410</name>
</gene>
<dbReference type="EMBL" id="CP037939">
    <property type="protein sequence ID" value="QBR47770.1"/>
    <property type="molecule type" value="Genomic_DNA"/>
</dbReference>
<organism evidence="2 3">
    <name type="scientific">Leuconostoc kimchii</name>
    <dbReference type="NCBI Taxonomy" id="136609"/>
    <lineage>
        <taxon>Bacteria</taxon>
        <taxon>Bacillati</taxon>
        <taxon>Bacillota</taxon>
        <taxon>Bacilli</taxon>
        <taxon>Lactobacillales</taxon>
        <taxon>Lactobacillaceae</taxon>
        <taxon>Leuconostoc</taxon>
    </lineage>
</organism>